<evidence type="ECO:0000256" key="6">
    <source>
        <dbReference type="SAM" id="Phobius"/>
    </source>
</evidence>
<feature type="domain" description="Major facilitator superfamily (MFS) profile" evidence="7">
    <location>
        <begin position="13"/>
        <end position="415"/>
    </location>
</feature>
<dbReference type="EMBL" id="FWXV01000008">
    <property type="protein sequence ID" value="SMD22874.1"/>
    <property type="molecule type" value="Genomic_DNA"/>
</dbReference>
<dbReference type="InterPro" id="IPR005829">
    <property type="entry name" value="Sugar_transporter_CS"/>
</dbReference>
<dbReference type="SUPFAM" id="SSF103473">
    <property type="entry name" value="MFS general substrate transporter"/>
    <property type="match status" value="1"/>
</dbReference>
<keyword evidence="9" id="KW-1185">Reference proteome</keyword>
<dbReference type="PANTHER" id="PTHR42718">
    <property type="entry name" value="MAJOR FACILITATOR SUPERFAMILY MULTIDRUG TRANSPORTER MFSC"/>
    <property type="match status" value="1"/>
</dbReference>
<dbReference type="CDD" id="cd17321">
    <property type="entry name" value="MFS_MMR_MDR_like"/>
    <property type="match status" value="1"/>
</dbReference>
<feature type="transmembrane region" description="Helical" evidence="6">
    <location>
        <begin position="49"/>
        <end position="67"/>
    </location>
</feature>
<proteinExistence type="predicted"/>
<organism evidence="8 9">
    <name type="scientific">Kibdelosporangium aridum</name>
    <dbReference type="NCBI Taxonomy" id="2030"/>
    <lineage>
        <taxon>Bacteria</taxon>
        <taxon>Bacillati</taxon>
        <taxon>Actinomycetota</taxon>
        <taxon>Actinomycetes</taxon>
        <taxon>Pseudonocardiales</taxon>
        <taxon>Pseudonocardiaceae</taxon>
        <taxon>Kibdelosporangium</taxon>
    </lineage>
</organism>
<sequence length="436" mass="44426">MKITAPRSHPVGTLVTVSLGGMIVGLDGTALTIAGPDIAHTARASLTELQWIANAYLVALAVALFPAGRLADRVGRRRVFVAGVAGFGVASLLIAASSTAWLLIVLRAVQGICGALLQPAALALIRAAFSGKRLDVALGIWGGAGALSIAAGPVVAGLIVQHFGWPVVFLINAPIAAVTVVLALYTVGESRARDSLERPRDLFRCPGVRLGAVLTGLSYFSLYGLLFFLTLYLQNLRGMDPMTAAGWLLPLTAVVVVSAPIGGALTARFGPRWPATGGLVLVFLGMVGFLALGPASTQADVLPAALILGAGTGVALIASTQIIVSNAPVSMSGLASALQQIATQVGGVTGILVLGMVMSWRVSQLVPDADVDQAAQGLGASSAEFVPGFHAAIVVAAAVIAVGAALATRTSNRPSAEPARPPDVPSDVDGQRRNQQ</sequence>
<dbReference type="PROSITE" id="PS00216">
    <property type="entry name" value="SUGAR_TRANSPORT_1"/>
    <property type="match status" value="1"/>
</dbReference>
<dbReference type="Proteomes" id="UP000192674">
    <property type="component" value="Unassembled WGS sequence"/>
</dbReference>
<feature type="transmembrane region" description="Helical" evidence="6">
    <location>
        <begin position="136"/>
        <end position="159"/>
    </location>
</feature>
<keyword evidence="3 6" id="KW-1133">Transmembrane helix</keyword>
<feature type="transmembrane region" description="Helical" evidence="6">
    <location>
        <begin position="12"/>
        <end position="34"/>
    </location>
</feature>
<keyword evidence="2 6" id="KW-0812">Transmembrane</keyword>
<evidence type="ECO:0000259" key="7">
    <source>
        <dbReference type="PROSITE" id="PS50850"/>
    </source>
</evidence>
<dbReference type="InterPro" id="IPR020846">
    <property type="entry name" value="MFS_dom"/>
</dbReference>
<evidence type="ECO:0000256" key="5">
    <source>
        <dbReference type="SAM" id="MobiDB-lite"/>
    </source>
</evidence>
<feature type="transmembrane region" description="Helical" evidence="6">
    <location>
        <begin position="388"/>
        <end position="407"/>
    </location>
</feature>
<evidence type="ECO:0000313" key="8">
    <source>
        <dbReference type="EMBL" id="SMD22874.1"/>
    </source>
</evidence>
<keyword evidence="4 6" id="KW-0472">Membrane</keyword>
<dbReference type="Gene3D" id="1.20.1250.20">
    <property type="entry name" value="MFS general substrate transporter like domains"/>
    <property type="match status" value="1"/>
</dbReference>
<gene>
    <name evidence="8" type="ORF">SAMN05661093_07672</name>
</gene>
<feature type="transmembrane region" description="Helical" evidence="6">
    <location>
        <begin position="165"/>
        <end position="187"/>
    </location>
</feature>
<feature type="transmembrane region" description="Helical" evidence="6">
    <location>
        <begin position="341"/>
        <end position="360"/>
    </location>
</feature>
<dbReference type="PANTHER" id="PTHR42718:SF42">
    <property type="entry name" value="EXPORT PROTEIN"/>
    <property type="match status" value="1"/>
</dbReference>
<dbReference type="AlphaFoldDB" id="A0A1W2FM85"/>
<evidence type="ECO:0000256" key="4">
    <source>
        <dbReference type="ARBA" id="ARBA00023136"/>
    </source>
</evidence>
<comment type="subcellular location">
    <subcellularLocation>
        <location evidence="1">Cell membrane</location>
        <topology evidence="1">Multi-pass membrane protein</topology>
    </subcellularLocation>
</comment>
<accession>A0A1W2FM85</accession>
<dbReference type="GO" id="GO:0022857">
    <property type="term" value="F:transmembrane transporter activity"/>
    <property type="evidence" value="ECO:0007669"/>
    <property type="project" value="InterPro"/>
</dbReference>
<feature type="transmembrane region" description="Helical" evidence="6">
    <location>
        <begin position="208"/>
        <end position="233"/>
    </location>
</feature>
<feature type="transmembrane region" description="Helical" evidence="6">
    <location>
        <begin position="108"/>
        <end position="129"/>
    </location>
</feature>
<dbReference type="PROSITE" id="PS50850">
    <property type="entry name" value="MFS"/>
    <property type="match status" value="1"/>
</dbReference>
<name>A0A1W2FM85_KIBAR</name>
<dbReference type="RefSeq" id="WP_084431653.1">
    <property type="nucleotide sequence ID" value="NZ_FWXV01000008.1"/>
</dbReference>
<reference evidence="8 9" key="1">
    <citation type="submission" date="2017-04" db="EMBL/GenBank/DDBJ databases">
        <authorList>
            <person name="Afonso C.L."/>
            <person name="Miller P.J."/>
            <person name="Scott M.A."/>
            <person name="Spackman E."/>
            <person name="Goraichik I."/>
            <person name="Dimitrov K.M."/>
            <person name="Suarez D.L."/>
            <person name="Swayne D.E."/>
        </authorList>
    </citation>
    <scope>NUCLEOTIDE SEQUENCE [LARGE SCALE GENOMIC DNA]</scope>
    <source>
        <strain evidence="8 9">DSM 43828</strain>
    </source>
</reference>
<feature type="transmembrane region" description="Helical" evidence="6">
    <location>
        <begin position="304"/>
        <end position="329"/>
    </location>
</feature>
<feature type="transmembrane region" description="Helical" evidence="6">
    <location>
        <begin position="79"/>
        <end position="102"/>
    </location>
</feature>
<evidence type="ECO:0000256" key="3">
    <source>
        <dbReference type="ARBA" id="ARBA00022989"/>
    </source>
</evidence>
<feature type="transmembrane region" description="Helical" evidence="6">
    <location>
        <begin position="245"/>
        <end position="266"/>
    </location>
</feature>
<dbReference type="InterPro" id="IPR036259">
    <property type="entry name" value="MFS_trans_sf"/>
</dbReference>
<evidence type="ECO:0000256" key="2">
    <source>
        <dbReference type="ARBA" id="ARBA00022692"/>
    </source>
</evidence>
<dbReference type="Pfam" id="PF07690">
    <property type="entry name" value="MFS_1"/>
    <property type="match status" value="1"/>
</dbReference>
<dbReference type="GO" id="GO:0005886">
    <property type="term" value="C:plasma membrane"/>
    <property type="evidence" value="ECO:0007669"/>
    <property type="project" value="UniProtKB-SubCell"/>
</dbReference>
<feature type="region of interest" description="Disordered" evidence="5">
    <location>
        <begin position="409"/>
        <end position="436"/>
    </location>
</feature>
<dbReference type="OrthoDB" id="7375466at2"/>
<feature type="transmembrane region" description="Helical" evidence="6">
    <location>
        <begin position="273"/>
        <end position="292"/>
    </location>
</feature>
<dbReference type="InterPro" id="IPR011701">
    <property type="entry name" value="MFS"/>
</dbReference>
<evidence type="ECO:0000313" key="9">
    <source>
        <dbReference type="Proteomes" id="UP000192674"/>
    </source>
</evidence>
<evidence type="ECO:0000256" key="1">
    <source>
        <dbReference type="ARBA" id="ARBA00004651"/>
    </source>
</evidence>
<protein>
    <submittedName>
        <fullName evidence="8">Predicted arabinose efflux permease, MFS family</fullName>
    </submittedName>
</protein>